<dbReference type="Proteomes" id="UP000254704">
    <property type="component" value="Unassembled WGS sequence"/>
</dbReference>
<dbReference type="EMBL" id="UGTV01000015">
    <property type="protein sequence ID" value="SUC10988.1"/>
    <property type="molecule type" value="Genomic_DNA"/>
</dbReference>
<reference evidence="11 12" key="1">
    <citation type="submission" date="2018-06" db="EMBL/GenBank/DDBJ databases">
        <authorList>
            <consortium name="Pathogen Informatics"/>
            <person name="Doyle S."/>
        </authorList>
    </citation>
    <scope>NUCLEOTIDE SEQUENCE [LARGE SCALE GENOMIC DNA]</scope>
    <source>
        <strain evidence="11 12">NCTC11621</strain>
    </source>
</reference>
<evidence type="ECO:0000313" key="11">
    <source>
        <dbReference type="EMBL" id="SUC10988.1"/>
    </source>
</evidence>
<evidence type="ECO:0000256" key="9">
    <source>
        <dbReference type="ARBA" id="ARBA00023136"/>
    </source>
</evidence>
<keyword evidence="11" id="KW-0378">Hydrolase</keyword>
<dbReference type="CDD" id="cd03216">
    <property type="entry name" value="ABC_Carb_Monos_I"/>
    <property type="match status" value="1"/>
</dbReference>
<dbReference type="AlphaFoldDB" id="A0A379EX61"/>
<keyword evidence="7 11" id="KW-0067">ATP-binding</keyword>
<proteinExistence type="predicted"/>
<evidence type="ECO:0000256" key="5">
    <source>
        <dbReference type="ARBA" id="ARBA00022737"/>
    </source>
</evidence>
<evidence type="ECO:0000256" key="7">
    <source>
        <dbReference type="ARBA" id="ARBA00022840"/>
    </source>
</evidence>
<feature type="domain" description="ABC transporter" evidence="10">
    <location>
        <begin position="255"/>
        <end position="497"/>
    </location>
</feature>
<dbReference type="InterPro" id="IPR003593">
    <property type="entry name" value="AAA+_ATPase"/>
</dbReference>
<name>A0A379EX61_9PAST</name>
<dbReference type="GO" id="GO:0005524">
    <property type="term" value="F:ATP binding"/>
    <property type="evidence" value="ECO:0007669"/>
    <property type="project" value="UniProtKB-KW"/>
</dbReference>
<dbReference type="SUPFAM" id="SSF52540">
    <property type="entry name" value="P-loop containing nucleoside triphosphate hydrolases"/>
    <property type="match status" value="2"/>
</dbReference>
<dbReference type="FunFam" id="3.40.50.300:FF:000127">
    <property type="entry name" value="Ribose import ATP-binding protein RbsA"/>
    <property type="match status" value="1"/>
</dbReference>
<dbReference type="Pfam" id="PF00005">
    <property type="entry name" value="ABC_tran"/>
    <property type="match status" value="2"/>
</dbReference>
<dbReference type="EC" id="3.6.3.17" evidence="11"/>
<keyword evidence="3" id="KW-1003">Cell membrane</keyword>
<dbReference type="InterPro" id="IPR050107">
    <property type="entry name" value="ABC_carbohydrate_import_ATPase"/>
</dbReference>
<dbReference type="SMART" id="SM00382">
    <property type="entry name" value="AAA"/>
    <property type="match status" value="2"/>
</dbReference>
<organism evidence="11 12">
    <name type="scientific">Pasteurella canis</name>
    <dbReference type="NCBI Taxonomy" id="753"/>
    <lineage>
        <taxon>Bacteria</taxon>
        <taxon>Pseudomonadati</taxon>
        <taxon>Pseudomonadota</taxon>
        <taxon>Gammaproteobacteria</taxon>
        <taxon>Pasteurellales</taxon>
        <taxon>Pasteurellaceae</taxon>
        <taxon>Pasteurella</taxon>
    </lineage>
</organism>
<gene>
    <name evidence="11" type="primary">rbsA</name>
    <name evidence="11" type="ORF">NCTC11621_02070</name>
</gene>
<keyword evidence="9" id="KW-0472">Membrane</keyword>
<evidence type="ECO:0000259" key="10">
    <source>
        <dbReference type="PROSITE" id="PS50893"/>
    </source>
</evidence>
<dbReference type="RefSeq" id="WP_115323451.1">
    <property type="nucleotide sequence ID" value="NZ_UGTV01000015.1"/>
</dbReference>
<evidence type="ECO:0000256" key="1">
    <source>
        <dbReference type="ARBA" id="ARBA00004202"/>
    </source>
</evidence>
<dbReference type="Gene3D" id="3.40.50.300">
    <property type="entry name" value="P-loop containing nucleotide triphosphate hydrolases"/>
    <property type="match status" value="2"/>
</dbReference>
<evidence type="ECO:0000256" key="4">
    <source>
        <dbReference type="ARBA" id="ARBA00022597"/>
    </source>
</evidence>
<keyword evidence="4 11" id="KW-0762">Sugar transport</keyword>
<dbReference type="PANTHER" id="PTHR43790">
    <property type="entry name" value="CARBOHYDRATE TRANSPORT ATP-BINDING PROTEIN MG119-RELATED"/>
    <property type="match status" value="1"/>
</dbReference>
<comment type="subcellular location">
    <subcellularLocation>
        <location evidence="1">Cell membrane</location>
        <topology evidence="1">Peripheral membrane protein</topology>
    </subcellularLocation>
</comment>
<feature type="domain" description="ABC transporter" evidence="10">
    <location>
        <begin position="8"/>
        <end position="244"/>
    </location>
</feature>
<dbReference type="CDD" id="cd03215">
    <property type="entry name" value="ABC_Carb_Monos_II"/>
    <property type="match status" value="1"/>
</dbReference>
<protein>
    <submittedName>
        <fullName evidence="11">ABC-type sugar transporter ATP-binding protein</fullName>
        <ecNumber evidence="11">3.6.3.17</ecNumber>
    </submittedName>
</protein>
<dbReference type="GO" id="GO:0005886">
    <property type="term" value="C:plasma membrane"/>
    <property type="evidence" value="ECO:0007669"/>
    <property type="project" value="UniProtKB-SubCell"/>
</dbReference>
<dbReference type="PROSITE" id="PS00211">
    <property type="entry name" value="ABC_TRANSPORTER_1"/>
    <property type="match status" value="1"/>
</dbReference>
<dbReference type="InterPro" id="IPR027417">
    <property type="entry name" value="P-loop_NTPase"/>
</dbReference>
<accession>A0A379EX61</accession>
<keyword evidence="5" id="KW-0677">Repeat</keyword>
<sequence>MERKNCILKLKNIDKSFFGVPILKDIDMDIYAGEVHCLVGENGAGKSTLCKIIAGIYSFEQGEMFFEGKPYSPQNVKEAQAIGIGFIHQELMLVPQLSVLENIFLGNEQVEYCGKMDWSAMRQKTQQIINELELDIDPDAKVAELSIAQQQMVEIAKAVFSEYKVIIFDEPTSSISRKNTQTLFKIIHQLKEKNVAMIYISHRLEEFKFIADKVTVLRDGQLTGTMAYSETSPDEIVRLMVGREINFSAYQRNYVPVKEVLRIKNLTNQHIKKPASFVLHEGEILGFAGLVGAGRTELLRAIFGADDAQGNIFVFGKHVQIRSPEDAVQHKIGFITEDRKQQGLVLGLSIRENITLPILKRFWNGFVLNKALESKVAEENRQKLRIASQNQEQITKTLSGGNQQKVIIARWLESGVKILFFDEPTRGIDVGAKSEIYDLMREFTNKGGSIVMVSSDLPELITMSDRVIVMRQGAIVKEVTDKSEISEENLMRLMIGVDE</sequence>
<evidence type="ECO:0000256" key="2">
    <source>
        <dbReference type="ARBA" id="ARBA00022448"/>
    </source>
</evidence>
<evidence type="ECO:0000313" key="12">
    <source>
        <dbReference type="Proteomes" id="UP000254704"/>
    </source>
</evidence>
<dbReference type="PANTHER" id="PTHR43790:SF3">
    <property type="entry name" value="D-ALLOSE IMPORT ATP-BINDING PROTEIN ALSA-RELATED"/>
    <property type="match status" value="1"/>
</dbReference>
<dbReference type="InterPro" id="IPR003439">
    <property type="entry name" value="ABC_transporter-like_ATP-bd"/>
</dbReference>
<dbReference type="InterPro" id="IPR017871">
    <property type="entry name" value="ABC_transporter-like_CS"/>
</dbReference>
<keyword evidence="2" id="KW-0813">Transport</keyword>
<keyword evidence="8" id="KW-1278">Translocase</keyword>
<evidence type="ECO:0000256" key="3">
    <source>
        <dbReference type="ARBA" id="ARBA00022475"/>
    </source>
</evidence>
<dbReference type="PROSITE" id="PS50893">
    <property type="entry name" value="ABC_TRANSPORTER_2"/>
    <property type="match status" value="2"/>
</dbReference>
<keyword evidence="6" id="KW-0547">Nucleotide-binding</keyword>
<evidence type="ECO:0000256" key="6">
    <source>
        <dbReference type="ARBA" id="ARBA00022741"/>
    </source>
</evidence>
<dbReference type="GO" id="GO:0016887">
    <property type="term" value="F:ATP hydrolysis activity"/>
    <property type="evidence" value="ECO:0007669"/>
    <property type="project" value="InterPro"/>
</dbReference>
<evidence type="ECO:0000256" key="8">
    <source>
        <dbReference type="ARBA" id="ARBA00022967"/>
    </source>
</evidence>